<dbReference type="InterPro" id="IPR050828">
    <property type="entry name" value="C-type_lectin/matrix_domain"/>
</dbReference>
<dbReference type="InterPro" id="IPR016187">
    <property type="entry name" value="CTDL_fold"/>
</dbReference>
<feature type="domain" description="C-type lectin" evidence="2">
    <location>
        <begin position="95"/>
        <end position="202"/>
    </location>
</feature>
<proteinExistence type="predicted"/>
<dbReference type="InterPro" id="IPR016186">
    <property type="entry name" value="C-type_lectin-like/link_sf"/>
</dbReference>
<dbReference type="PANTHER" id="PTHR45710">
    <property type="entry name" value="C-TYPE LECTIN DOMAIN-CONTAINING PROTEIN 180"/>
    <property type="match status" value="1"/>
</dbReference>
<dbReference type="OrthoDB" id="6285913at2759"/>
<dbReference type="InterPro" id="IPR001304">
    <property type="entry name" value="C-type_lectin-like"/>
</dbReference>
<organism evidence="3">
    <name type="scientific">Steinernema carpocapsae</name>
    <name type="common">Entomopathogenic nematode</name>
    <dbReference type="NCBI Taxonomy" id="34508"/>
    <lineage>
        <taxon>Eukaryota</taxon>
        <taxon>Metazoa</taxon>
        <taxon>Ecdysozoa</taxon>
        <taxon>Nematoda</taxon>
        <taxon>Chromadorea</taxon>
        <taxon>Rhabditida</taxon>
        <taxon>Tylenchina</taxon>
        <taxon>Panagrolaimomorpha</taxon>
        <taxon>Strongyloidoidea</taxon>
        <taxon>Steinernematidae</taxon>
        <taxon>Steinernema</taxon>
    </lineage>
</organism>
<evidence type="ECO:0000256" key="1">
    <source>
        <dbReference type="SAM" id="SignalP"/>
    </source>
</evidence>
<dbReference type="PROSITE" id="PS50041">
    <property type="entry name" value="C_TYPE_LECTIN_2"/>
    <property type="match status" value="1"/>
</dbReference>
<feature type="chain" id="PRO_5020826037" description="C-type lectin domain-containing protein" evidence="1">
    <location>
        <begin position="16"/>
        <end position="206"/>
    </location>
</feature>
<reference evidence="3" key="3">
    <citation type="journal article" date="2019" name="G3 (Bethesda)">
        <title>Hybrid Assembly of the Genome of the Entomopathogenic Nematode Steinernema carpocapsae Identifies the X-Chromosome.</title>
        <authorList>
            <person name="Serra L."/>
            <person name="Macchietto M."/>
            <person name="Macias-Munoz A."/>
            <person name="McGill C.J."/>
            <person name="Rodriguez I.M."/>
            <person name="Rodriguez B."/>
            <person name="Murad R."/>
            <person name="Mortazavi A."/>
        </authorList>
    </citation>
    <scope>NUCLEOTIDE SEQUENCE</scope>
    <source>
        <strain evidence="3">ALL</strain>
    </source>
</reference>
<dbReference type="EMBL" id="AZBU02000004">
    <property type="protein sequence ID" value="TKR81413.1"/>
    <property type="molecule type" value="Genomic_DNA"/>
</dbReference>
<protein>
    <recommendedName>
        <fullName evidence="2">C-type lectin domain-containing protein</fullName>
    </recommendedName>
</protein>
<sequence length="206" mass="23564">MRFLALLLLCTSTLALHSSLCKQTLYSLSKPISVLCNIPFFSWTRTEVKPKQTSPPPQPILKAADHSIEAPVDPDPTEEPLDPTRSEEPVGWIPYNGNLYYLNNDRMDWLAALIWCFEQDSTLVSILSVEENFVVNDIVVSKLGSLCEEKKSKDQCRIIWSGAYREKNLNEYAWSDQSEWTYANKVENETNLNFEKPVCLKVCLEL</sequence>
<gene>
    <name evidence="3" type="ORF">L596_015283</name>
</gene>
<reference evidence="3" key="2">
    <citation type="journal article" date="2015" name="Genome Biol.">
        <title>Comparative genomics of Steinernema reveals deeply conserved gene regulatory networks.</title>
        <authorList>
            <person name="Dillman A.R."/>
            <person name="Macchietto M."/>
            <person name="Porter C.F."/>
            <person name="Rogers A."/>
            <person name="Williams B."/>
            <person name="Antoshechkin I."/>
            <person name="Lee M.M."/>
            <person name="Goodwin Z."/>
            <person name="Lu X."/>
            <person name="Lewis E.E."/>
            <person name="Goodrich-Blair H."/>
            <person name="Stock S.P."/>
            <person name="Adams B.J."/>
            <person name="Sternberg P.W."/>
            <person name="Mortazavi A."/>
        </authorList>
    </citation>
    <scope>NUCLEOTIDE SEQUENCE [LARGE SCALE GENOMIC DNA]</scope>
    <source>
        <strain evidence="3">ALL</strain>
    </source>
</reference>
<dbReference type="Gene3D" id="3.10.100.10">
    <property type="entry name" value="Mannose-Binding Protein A, subunit A"/>
    <property type="match status" value="1"/>
</dbReference>
<evidence type="ECO:0000313" key="3">
    <source>
        <dbReference type="EMBL" id="TKR81413.1"/>
    </source>
</evidence>
<reference evidence="3" key="1">
    <citation type="submission" date="2013-11" db="EMBL/GenBank/DDBJ databases">
        <authorList>
            <person name="Sternberg P."/>
            <person name="Dillman A."/>
            <person name="Macchietto M."/>
        </authorList>
    </citation>
    <scope>NUCLEOTIDE SEQUENCE</scope>
    <source>
        <strain evidence="3">ALL</strain>
    </source>
</reference>
<dbReference type="AlphaFoldDB" id="A0A4U5NFJ1"/>
<dbReference type="SUPFAM" id="SSF56436">
    <property type="entry name" value="C-type lectin-like"/>
    <property type="match status" value="1"/>
</dbReference>
<keyword evidence="1" id="KW-0732">Signal</keyword>
<dbReference type="CDD" id="cd00037">
    <property type="entry name" value="CLECT"/>
    <property type="match status" value="1"/>
</dbReference>
<feature type="signal peptide" evidence="1">
    <location>
        <begin position="1"/>
        <end position="15"/>
    </location>
</feature>
<accession>A0A4U5NFJ1</accession>
<dbReference type="PANTHER" id="PTHR45710:SF26">
    <property type="entry name" value="RH26557P"/>
    <property type="match status" value="1"/>
</dbReference>
<evidence type="ECO:0000259" key="2">
    <source>
        <dbReference type="PROSITE" id="PS50041"/>
    </source>
</evidence>
<comment type="caution">
    <text evidence="3">The sequence shown here is derived from an EMBL/GenBank/DDBJ whole genome shotgun (WGS) entry which is preliminary data.</text>
</comment>
<name>A0A4U5NFJ1_STECR</name>